<dbReference type="RefSeq" id="WP_264205754.1">
    <property type="nucleotide sequence ID" value="NZ_JAOZEW010000006.1"/>
</dbReference>
<accession>A0A9X2YUI6</accession>
<reference evidence="2" key="1">
    <citation type="submission" date="2022-10" db="EMBL/GenBank/DDBJ databases">
        <title>Two novel species of Flavobacterium.</title>
        <authorList>
            <person name="Liu Q."/>
            <person name="Xin Y.-H."/>
        </authorList>
    </citation>
    <scope>NUCLEOTIDE SEQUENCE</scope>
    <source>
        <strain evidence="2">LS1R49</strain>
    </source>
</reference>
<comment type="caution">
    <text evidence="2">The sequence shown here is derived from an EMBL/GenBank/DDBJ whole genome shotgun (WGS) entry which is preliminary data.</text>
</comment>
<dbReference type="Proteomes" id="UP001151079">
    <property type="component" value="Unassembled WGS sequence"/>
</dbReference>
<keyword evidence="1" id="KW-0732">Signal</keyword>
<feature type="chain" id="PRO_5040962961" evidence="1">
    <location>
        <begin position="20"/>
        <end position="144"/>
    </location>
</feature>
<name>A0A9X2YUI6_9FLAO</name>
<evidence type="ECO:0000313" key="2">
    <source>
        <dbReference type="EMBL" id="MCV9927618.1"/>
    </source>
</evidence>
<protein>
    <submittedName>
        <fullName evidence="2">Uncharacterized protein</fullName>
    </submittedName>
</protein>
<keyword evidence="3" id="KW-1185">Reference proteome</keyword>
<gene>
    <name evidence="2" type="ORF">OIU83_08150</name>
</gene>
<proteinExistence type="predicted"/>
<organism evidence="2 3">
    <name type="scientific">Flavobacterium shii</name>
    <dbReference type="NCBI Taxonomy" id="2987687"/>
    <lineage>
        <taxon>Bacteria</taxon>
        <taxon>Pseudomonadati</taxon>
        <taxon>Bacteroidota</taxon>
        <taxon>Flavobacteriia</taxon>
        <taxon>Flavobacteriales</taxon>
        <taxon>Flavobacteriaceae</taxon>
        <taxon>Flavobacterium</taxon>
    </lineage>
</organism>
<dbReference type="EMBL" id="JAOZEW010000006">
    <property type="protein sequence ID" value="MCV9927618.1"/>
    <property type="molecule type" value="Genomic_DNA"/>
</dbReference>
<feature type="signal peptide" evidence="1">
    <location>
        <begin position="1"/>
        <end position="19"/>
    </location>
</feature>
<sequence>MKTKIILLFLAFLSSTLYAQSKADKKIMNKIEKQILDKNIKKEIFNDLDSATITIYLKGNVPILVEKQTGQFRHTYKFTADKRVEQDYQTLINAKFYIRNWKKNIYIRVGKIIKINSEVNSAVPMPADYIFDYNKSQIENVIIK</sequence>
<dbReference type="AlphaFoldDB" id="A0A9X2YUI6"/>
<evidence type="ECO:0000313" key="3">
    <source>
        <dbReference type="Proteomes" id="UP001151079"/>
    </source>
</evidence>
<evidence type="ECO:0000256" key="1">
    <source>
        <dbReference type="SAM" id="SignalP"/>
    </source>
</evidence>